<gene>
    <name evidence="1" type="ORF">AB1Y20_011801</name>
</gene>
<reference evidence="1 2" key="1">
    <citation type="journal article" date="2024" name="Science">
        <title>Giant polyketide synthase enzymes in the biosynthesis of giant marine polyether toxins.</title>
        <authorList>
            <person name="Fallon T.R."/>
            <person name="Shende V.V."/>
            <person name="Wierzbicki I.H."/>
            <person name="Pendleton A.L."/>
            <person name="Watervoot N.F."/>
            <person name="Auber R.P."/>
            <person name="Gonzalez D.J."/>
            <person name="Wisecaver J.H."/>
            <person name="Moore B.S."/>
        </authorList>
    </citation>
    <scope>NUCLEOTIDE SEQUENCE [LARGE SCALE GENOMIC DNA]</scope>
    <source>
        <strain evidence="1 2">12B1</strain>
    </source>
</reference>
<dbReference type="AlphaFoldDB" id="A0AB34IK23"/>
<accession>A0AB34IK23</accession>
<comment type="caution">
    <text evidence="1">The sequence shown here is derived from an EMBL/GenBank/DDBJ whole genome shotgun (WGS) entry which is preliminary data.</text>
</comment>
<name>A0AB34IK23_PRYPA</name>
<evidence type="ECO:0000313" key="2">
    <source>
        <dbReference type="Proteomes" id="UP001515480"/>
    </source>
</evidence>
<evidence type="ECO:0000313" key="1">
    <source>
        <dbReference type="EMBL" id="KAL1499602.1"/>
    </source>
</evidence>
<keyword evidence="2" id="KW-1185">Reference proteome</keyword>
<sequence>MVLAPDDIFCTDSSELPKPNTVIHLGPANGSRSSGAACARECASGTEPSRSWLRPRIVDLLLYRRLLACCSSPL</sequence>
<dbReference type="Proteomes" id="UP001515480">
    <property type="component" value="Unassembled WGS sequence"/>
</dbReference>
<dbReference type="EMBL" id="JBGBPQ010000025">
    <property type="protein sequence ID" value="KAL1499602.1"/>
    <property type="molecule type" value="Genomic_DNA"/>
</dbReference>
<protein>
    <submittedName>
        <fullName evidence="1">Uncharacterized protein</fullName>
    </submittedName>
</protein>
<proteinExistence type="predicted"/>
<organism evidence="1 2">
    <name type="scientific">Prymnesium parvum</name>
    <name type="common">Toxic golden alga</name>
    <dbReference type="NCBI Taxonomy" id="97485"/>
    <lineage>
        <taxon>Eukaryota</taxon>
        <taxon>Haptista</taxon>
        <taxon>Haptophyta</taxon>
        <taxon>Prymnesiophyceae</taxon>
        <taxon>Prymnesiales</taxon>
        <taxon>Prymnesiaceae</taxon>
        <taxon>Prymnesium</taxon>
    </lineage>
</organism>